<comment type="caution">
    <text evidence="5">The sequence shown here is derived from an EMBL/GenBank/DDBJ whole genome shotgun (WGS) entry which is preliminary data.</text>
</comment>
<keyword evidence="1" id="KW-0697">Rotamase</keyword>
<dbReference type="Gene3D" id="3.10.50.40">
    <property type="match status" value="1"/>
</dbReference>
<dbReference type="SUPFAM" id="SSF109998">
    <property type="entry name" value="Triger factor/SurA peptide-binding domain-like"/>
    <property type="match status" value="1"/>
</dbReference>
<evidence type="ECO:0000259" key="4">
    <source>
        <dbReference type="Pfam" id="PF05698"/>
    </source>
</evidence>
<dbReference type="InterPro" id="IPR027304">
    <property type="entry name" value="Trigger_fact/SurA_dom_sf"/>
</dbReference>
<organism evidence="5 6">
    <name type="scientific">Eubacterium album</name>
    <dbReference type="NCBI Taxonomy" id="2978477"/>
    <lineage>
        <taxon>Bacteria</taxon>
        <taxon>Bacillati</taxon>
        <taxon>Bacillota</taxon>
        <taxon>Clostridia</taxon>
        <taxon>Eubacteriales</taxon>
        <taxon>Eubacteriaceae</taxon>
        <taxon>Eubacterium</taxon>
    </lineage>
</organism>
<dbReference type="Pfam" id="PF05698">
    <property type="entry name" value="Trigger_C"/>
    <property type="match status" value="1"/>
</dbReference>
<keyword evidence="2 5" id="KW-0413">Isomerase</keyword>
<gene>
    <name evidence="5" type="ORF">N5B56_08685</name>
</gene>
<dbReference type="Gene3D" id="1.10.3120.10">
    <property type="entry name" value="Trigger factor, C-terminal domain"/>
    <property type="match status" value="1"/>
</dbReference>
<keyword evidence="3" id="KW-1133">Transmembrane helix</keyword>
<dbReference type="SUPFAM" id="SSF54534">
    <property type="entry name" value="FKBP-like"/>
    <property type="match status" value="1"/>
</dbReference>
<evidence type="ECO:0000256" key="2">
    <source>
        <dbReference type="ARBA" id="ARBA00023235"/>
    </source>
</evidence>
<sequence length="359" mass="41148">MKVLKKIWVPVLIAIILIAFGGAVYYQKAVVPKKEIDKKAGITSGKLDDYITLGEYKGLSCEVTQDDIDESIKEETQTYTEVDREAKEGDCVEITYTGYVDGEKDKNISQSNCELYVGQEESLYAEFTNAVVGHKAGDKVEYQAKDTDDINYVAEKDSDYTGKNVKFTLKLVSVSEEETEDVTDKWVKDNYNEDYGISTVKEFYKWNEDYVLENKKSDLWQSAVDNATMNGYPQEMYDSVKEEFDSDAAYYADSYGITVDEYLYDFSGYTEESLQEEYLNEVKSNLVMWKIVEKENLTASSSEIEDKYEELYADCGYDNVEEMKKDYTDKEIEEAVLLDKAMDVVYDNANITKSYSLPK</sequence>
<keyword evidence="3" id="KW-0472">Membrane</keyword>
<dbReference type="InterPro" id="IPR046357">
    <property type="entry name" value="PPIase_dom_sf"/>
</dbReference>
<feature type="domain" description="Trigger factor C-terminal" evidence="4">
    <location>
        <begin position="208"/>
        <end position="345"/>
    </location>
</feature>
<dbReference type="InterPro" id="IPR037041">
    <property type="entry name" value="Trigger_fac_C_sf"/>
</dbReference>
<keyword evidence="6" id="KW-1185">Reference proteome</keyword>
<feature type="transmembrane region" description="Helical" evidence="3">
    <location>
        <begin position="7"/>
        <end position="26"/>
    </location>
</feature>
<dbReference type="RefSeq" id="WP_117909533.1">
    <property type="nucleotide sequence ID" value="NZ_JAODBU010000007.1"/>
</dbReference>
<dbReference type="Proteomes" id="UP001431199">
    <property type="component" value="Unassembled WGS sequence"/>
</dbReference>
<proteinExistence type="predicted"/>
<reference evidence="5" key="1">
    <citation type="submission" date="2022-09" db="EMBL/GenBank/DDBJ databases">
        <title>Eubacterium sp. LFL-14 isolated from human feces.</title>
        <authorList>
            <person name="Liu F."/>
        </authorList>
    </citation>
    <scope>NUCLEOTIDE SEQUENCE</scope>
    <source>
        <strain evidence="5">LFL-14</strain>
    </source>
</reference>
<evidence type="ECO:0000256" key="3">
    <source>
        <dbReference type="SAM" id="Phobius"/>
    </source>
</evidence>
<protein>
    <submittedName>
        <fullName evidence="5">FKBP-type peptidyl-prolyl cis-trans isomerase</fullName>
    </submittedName>
</protein>
<dbReference type="EMBL" id="JAODBU010000007">
    <property type="protein sequence ID" value="MCT7399156.1"/>
    <property type="molecule type" value="Genomic_DNA"/>
</dbReference>
<evidence type="ECO:0000256" key="1">
    <source>
        <dbReference type="ARBA" id="ARBA00023110"/>
    </source>
</evidence>
<evidence type="ECO:0000313" key="6">
    <source>
        <dbReference type="Proteomes" id="UP001431199"/>
    </source>
</evidence>
<evidence type="ECO:0000313" key="5">
    <source>
        <dbReference type="EMBL" id="MCT7399156.1"/>
    </source>
</evidence>
<accession>A0ABT2M0V2</accession>
<keyword evidence="3" id="KW-0812">Transmembrane</keyword>
<dbReference type="InterPro" id="IPR008880">
    <property type="entry name" value="Trigger_fac_C"/>
</dbReference>
<name>A0ABT2M0V2_9FIRM</name>
<dbReference type="GO" id="GO:0016853">
    <property type="term" value="F:isomerase activity"/>
    <property type="evidence" value="ECO:0007669"/>
    <property type="project" value="UniProtKB-KW"/>
</dbReference>